<dbReference type="PANTHER" id="PTHR33988">
    <property type="entry name" value="ENDORIBONUCLEASE MAZF-RELATED"/>
    <property type="match status" value="1"/>
</dbReference>
<dbReference type="InterPro" id="IPR011067">
    <property type="entry name" value="Plasmid_toxin/cell-grow_inhib"/>
</dbReference>
<keyword evidence="1" id="KW-0255">Endonuclease</keyword>
<comment type="caution">
    <text evidence="2">The sequence shown here is derived from an EMBL/GenBank/DDBJ whole genome shotgun (WGS) entry which is preliminary data.</text>
</comment>
<evidence type="ECO:0000313" key="3">
    <source>
        <dbReference type="Proteomes" id="UP000297647"/>
    </source>
</evidence>
<dbReference type="GO" id="GO:0016075">
    <property type="term" value="P:rRNA catabolic process"/>
    <property type="evidence" value="ECO:0007669"/>
    <property type="project" value="TreeGrafter"/>
</dbReference>
<dbReference type="GO" id="GO:0006402">
    <property type="term" value="P:mRNA catabolic process"/>
    <property type="evidence" value="ECO:0007669"/>
    <property type="project" value="TreeGrafter"/>
</dbReference>
<keyword evidence="1" id="KW-0540">Nuclease</keyword>
<protein>
    <recommendedName>
        <fullName evidence="1">mRNA interferase</fullName>
        <ecNumber evidence="1">3.1.-.-</ecNumber>
    </recommendedName>
</protein>
<gene>
    <name evidence="2" type="ORF">E4S40_08475</name>
</gene>
<dbReference type="GO" id="GO:0016787">
    <property type="term" value="F:hydrolase activity"/>
    <property type="evidence" value="ECO:0007669"/>
    <property type="project" value="UniProtKB-KW"/>
</dbReference>
<dbReference type="GO" id="GO:0003677">
    <property type="term" value="F:DNA binding"/>
    <property type="evidence" value="ECO:0007669"/>
    <property type="project" value="InterPro"/>
</dbReference>
<dbReference type="EC" id="3.1.-.-" evidence="1"/>
<dbReference type="AlphaFoldDB" id="A0A4Y9QWE7"/>
<dbReference type="RefSeq" id="WP_135072986.1">
    <property type="nucleotide sequence ID" value="NZ_SPSB01000002.1"/>
</dbReference>
<dbReference type="InterPro" id="IPR003477">
    <property type="entry name" value="PemK-like"/>
</dbReference>
<dbReference type="OrthoDB" id="9808744at2"/>
<dbReference type="Gene3D" id="2.30.30.110">
    <property type="match status" value="1"/>
</dbReference>
<organism evidence="2 3">
    <name type="scientific">Algoriphagus kandeliae</name>
    <dbReference type="NCBI Taxonomy" id="2562278"/>
    <lineage>
        <taxon>Bacteria</taxon>
        <taxon>Pseudomonadati</taxon>
        <taxon>Bacteroidota</taxon>
        <taxon>Cytophagia</taxon>
        <taxon>Cytophagales</taxon>
        <taxon>Cyclobacteriaceae</taxon>
        <taxon>Algoriphagus</taxon>
    </lineage>
</organism>
<dbReference type="EMBL" id="SPSB01000002">
    <property type="protein sequence ID" value="TFV96248.1"/>
    <property type="molecule type" value="Genomic_DNA"/>
</dbReference>
<keyword evidence="1" id="KW-0378">Hydrolase</keyword>
<comment type="similarity">
    <text evidence="1">Belongs to the PemK/MazF family.</text>
</comment>
<dbReference type="SUPFAM" id="SSF50118">
    <property type="entry name" value="Cell growth inhibitor/plasmid maintenance toxic component"/>
    <property type="match status" value="1"/>
</dbReference>
<sequence>MRQGEIWYADLNPVRGSEQAGYRPVVILSGNLMNKYLNLVIVAPLTSKIKNYKGNPILKANPKNGLKQNSEILIFHLRSITKERLKEKIGEITKTELSLALETLKDLTTL</sequence>
<reference evidence="2 3" key="1">
    <citation type="submission" date="2019-03" db="EMBL/GenBank/DDBJ databases">
        <title>Algoriphagus sp. nov, a new strain isolated from root system soil of mangrove plant Kandelia.</title>
        <authorList>
            <person name="Yin Q."/>
            <person name="Wang K."/>
            <person name="Song Z."/>
        </authorList>
    </citation>
    <scope>NUCLEOTIDE SEQUENCE [LARGE SCALE GENOMIC DNA]</scope>
    <source>
        <strain evidence="2 3">XY-J91</strain>
    </source>
</reference>
<dbReference type="PIRSF" id="PIRSF033490">
    <property type="entry name" value="MazF"/>
    <property type="match status" value="1"/>
</dbReference>
<evidence type="ECO:0000256" key="1">
    <source>
        <dbReference type="PIRNR" id="PIRNR033490"/>
    </source>
</evidence>
<keyword evidence="3" id="KW-1185">Reference proteome</keyword>
<comment type="function">
    <text evidence="1">Toxic component of a type II toxin-antitoxin (TA) system.</text>
</comment>
<dbReference type="GO" id="GO:0004521">
    <property type="term" value="F:RNA endonuclease activity"/>
    <property type="evidence" value="ECO:0007669"/>
    <property type="project" value="TreeGrafter"/>
</dbReference>
<dbReference type="Proteomes" id="UP000297647">
    <property type="component" value="Unassembled WGS sequence"/>
</dbReference>
<evidence type="ECO:0000313" key="2">
    <source>
        <dbReference type="EMBL" id="TFV96248.1"/>
    </source>
</evidence>
<accession>A0A4Y9QWE7</accession>
<name>A0A4Y9QWE7_9BACT</name>
<proteinExistence type="inferred from homology"/>
<dbReference type="Pfam" id="PF02452">
    <property type="entry name" value="PemK_toxin"/>
    <property type="match status" value="1"/>
</dbReference>